<organism evidence="2 3">
    <name type="scientific">Panagrellus redivivus</name>
    <name type="common">Microworm</name>
    <dbReference type="NCBI Taxonomy" id="6233"/>
    <lineage>
        <taxon>Eukaryota</taxon>
        <taxon>Metazoa</taxon>
        <taxon>Ecdysozoa</taxon>
        <taxon>Nematoda</taxon>
        <taxon>Chromadorea</taxon>
        <taxon>Rhabditida</taxon>
        <taxon>Tylenchina</taxon>
        <taxon>Panagrolaimomorpha</taxon>
        <taxon>Panagrolaimoidea</taxon>
        <taxon>Panagrolaimidae</taxon>
        <taxon>Panagrellus</taxon>
    </lineage>
</organism>
<reference evidence="3" key="2">
    <citation type="submission" date="2020-10" db="UniProtKB">
        <authorList>
            <consortium name="WormBaseParasite"/>
        </authorList>
    </citation>
    <scope>IDENTIFICATION</scope>
</reference>
<dbReference type="AlphaFoldDB" id="A0A7E4ZS35"/>
<keyword evidence="2" id="KW-1185">Reference proteome</keyword>
<protein>
    <submittedName>
        <fullName evidence="3">SWIB domain-containing protein</fullName>
    </submittedName>
</protein>
<evidence type="ECO:0000313" key="2">
    <source>
        <dbReference type="Proteomes" id="UP000492821"/>
    </source>
</evidence>
<proteinExistence type="predicted"/>
<evidence type="ECO:0000313" key="3">
    <source>
        <dbReference type="WBParaSite" id="Pan_g1382.t1"/>
    </source>
</evidence>
<sequence>MPPPSSAAPPMSSQDSRPPKTKAFKKVPLESYHQMLQCVHNMYRGPSVRFSDKFLRRLMFFANTPAETQKFFDIDPIFHKYEIKPTCKFTPQLAIEFKMNQPEGAGTYRTDSLSANDKFTPIHPSEGPSNMVITEKLAFKNCKPTIFDLVFKQRNIGFSGHTISMDSCKIHVENFEFLALDRHLERLDLTGVHLSDVMEYEFEEVWKRIQNVKHVKY</sequence>
<dbReference type="WBParaSite" id="Pan_g1382.t1">
    <property type="protein sequence ID" value="Pan_g1382.t1"/>
    <property type="gene ID" value="Pan_g1382"/>
</dbReference>
<accession>A0A7E4ZS35</accession>
<reference evidence="2" key="1">
    <citation type="journal article" date="2013" name="Genetics">
        <title>The draft genome and transcriptome of Panagrellus redivivus are shaped by the harsh demands of a free-living lifestyle.</title>
        <authorList>
            <person name="Srinivasan J."/>
            <person name="Dillman A.R."/>
            <person name="Macchietto M.G."/>
            <person name="Heikkinen L."/>
            <person name="Lakso M."/>
            <person name="Fracchia K.M."/>
            <person name="Antoshechkin I."/>
            <person name="Mortazavi A."/>
            <person name="Wong G."/>
            <person name="Sternberg P.W."/>
        </authorList>
    </citation>
    <scope>NUCLEOTIDE SEQUENCE [LARGE SCALE GENOMIC DNA]</scope>
    <source>
        <strain evidence="2">MT8872</strain>
    </source>
</reference>
<name>A0A7E4ZS35_PANRE</name>
<feature type="region of interest" description="Disordered" evidence="1">
    <location>
        <begin position="1"/>
        <end position="21"/>
    </location>
</feature>
<dbReference type="Proteomes" id="UP000492821">
    <property type="component" value="Unassembled WGS sequence"/>
</dbReference>
<evidence type="ECO:0000256" key="1">
    <source>
        <dbReference type="SAM" id="MobiDB-lite"/>
    </source>
</evidence>